<dbReference type="GO" id="GO:0009134">
    <property type="term" value="P:nucleoside diphosphate catabolic process"/>
    <property type="evidence" value="ECO:0007669"/>
    <property type="project" value="TreeGrafter"/>
</dbReference>
<reference evidence="6" key="1">
    <citation type="submission" date="2021-01" db="EMBL/GenBank/DDBJ databases">
        <authorList>
            <person name="Corre E."/>
            <person name="Pelletier E."/>
            <person name="Niang G."/>
            <person name="Scheremetjew M."/>
            <person name="Finn R."/>
            <person name="Kale V."/>
            <person name="Holt S."/>
            <person name="Cochrane G."/>
            <person name="Meng A."/>
            <person name="Brown T."/>
            <person name="Cohen L."/>
        </authorList>
    </citation>
    <scope>NUCLEOTIDE SEQUENCE</scope>
    <source>
        <strain evidence="6">CCMP1510</strain>
    </source>
</reference>
<feature type="transmembrane region" description="Helical" evidence="5">
    <location>
        <begin position="37"/>
        <end position="54"/>
    </location>
</feature>
<dbReference type="AlphaFoldDB" id="A0A7S3JPW7"/>
<dbReference type="Pfam" id="PF01150">
    <property type="entry name" value="GDA1_CD39"/>
    <property type="match status" value="1"/>
</dbReference>
<dbReference type="PANTHER" id="PTHR11782">
    <property type="entry name" value="ADENOSINE/GUANOSINE DIPHOSPHATASE"/>
    <property type="match status" value="1"/>
</dbReference>
<dbReference type="PANTHER" id="PTHR11782:SF3">
    <property type="entry name" value="APYRASE 6-RELATED"/>
    <property type="match status" value="1"/>
</dbReference>
<dbReference type="Gene3D" id="3.30.420.40">
    <property type="match status" value="1"/>
</dbReference>
<keyword evidence="4" id="KW-0067">ATP-binding</keyword>
<evidence type="ECO:0000256" key="5">
    <source>
        <dbReference type="SAM" id="Phobius"/>
    </source>
</evidence>
<evidence type="ECO:0000313" key="6">
    <source>
        <dbReference type="EMBL" id="CAE0361138.1"/>
    </source>
</evidence>
<protein>
    <submittedName>
        <fullName evidence="6">Uncharacterized protein</fullName>
    </submittedName>
</protein>
<keyword evidence="5" id="KW-0472">Membrane</keyword>
<proteinExistence type="inferred from homology"/>
<gene>
    <name evidence="6" type="ORF">ALAG00032_LOCUS1870</name>
</gene>
<evidence type="ECO:0000256" key="3">
    <source>
        <dbReference type="PIRSR" id="PIRSR600407-1"/>
    </source>
</evidence>
<keyword evidence="4" id="KW-0547">Nucleotide-binding</keyword>
<evidence type="ECO:0000256" key="4">
    <source>
        <dbReference type="PIRSR" id="PIRSR600407-2"/>
    </source>
</evidence>
<keyword evidence="5" id="KW-0812">Transmembrane</keyword>
<dbReference type="Gene3D" id="3.30.420.150">
    <property type="entry name" value="Exopolyphosphatase. Domain 2"/>
    <property type="match status" value="1"/>
</dbReference>
<evidence type="ECO:0000256" key="2">
    <source>
        <dbReference type="ARBA" id="ARBA00022801"/>
    </source>
</evidence>
<comment type="similarity">
    <text evidence="1">Belongs to the GDA1/CD39 NTPase family.</text>
</comment>
<dbReference type="GO" id="GO:0016020">
    <property type="term" value="C:membrane"/>
    <property type="evidence" value="ECO:0007669"/>
    <property type="project" value="TreeGrafter"/>
</dbReference>
<dbReference type="GO" id="GO:0017110">
    <property type="term" value="F:nucleoside diphosphate phosphatase activity"/>
    <property type="evidence" value="ECO:0007669"/>
    <property type="project" value="TreeGrafter"/>
</dbReference>
<name>A0A7S3JPW7_9STRA</name>
<dbReference type="InterPro" id="IPR000407">
    <property type="entry name" value="GDA1_CD39_NTPase"/>
</dbReference>
<keyword evidence="2" id="KW-0378">Hydrolase</keyword>
<dbReference type="CDD" id="cd24003">
    <property type="entry name" value="ASKHA_NBD_GDA1_CD39_NTPase"/>
    <property type="match status" value="1"/>
</dbReference>
<keyword evidence="5" id="KW-1133">Transmembrane helix</keyword>
<accession>A0A7S3JPW7</accession>
<sequence>MKTLPLRRALSNNCANKLEAKIEEMGEKRKVLRGKQWGSLIAGVLVIGFVGIILTKSHAPKLVKDEEIPMKYLTIIDAGSSGCRAHVFKYKTVQGQVQVEAEHPNLKVRPGLSSFANDPQKAGDSIKGLLDFMREHIPVAERSSAPVYLKATAGLRMLPIQKSSAILDSVKKIFRESEFAFDDDHGAIIIQGTDEGGFGWLSVNFLFKKLKKQDTLTVVEMGGASAQVTSLHAVAPKKKKNLRGSKLPDGYEFNLKLDGNSYSLYAKSYLGYGLEQAREKVSTYLLESKAQTDPCLPKGFSPKKNSDNVYDGVLPGSGDVNKCQKIILDALFPPSSACTFDFCSGIQAAFQPKSLPEKPVLAFENFFYTQQMLGLDVKVPNDFAQAAPLVCDATWAELEASDFPKDGSQKSDLTKICFSALYLPTFLTKGLGFPSDKPLRIQQSVGNFGIDWSLGAAIREANLLAHHHQ</sequence>
<organism evidence="6">
    <name type="scientific">Aureoumbra lagunensis</name>
    <dbReference type="NCBI Taxonomy" id="44058"/>
    <lineage>
        <taxon>Eukaryota</taxon>
        <taxon>Sar</taxon>
        <taxon>Stramenopiles</taxon>
        <taxon>Ochrophyta</taxon>
        <taxon>Pelagophyceae</taxon>
        <taxon>Pelagomonadales</taxon>
        <taxon>Aureoumbra</taxon>
    </lineage>
</organism>
<evidence type="ECO:0000256" key="1">
    <source>
        <dbReference type="ARBA" id="ARBA00009283"/>
    </source>
</evidence>
<feature type="binding site" evidence="4">
    <location>
        <begin position="223"/>
        <end position="227"/>
    </location>
    <ligand>
        <name>ATP</name>
        <dbReference type="ChEBI" id="CHEBI:30616"/>
    </ligand>
</feature>
<dbReference type="GO" id="GO:0005524">
    <property type="term" value="F:ATP binding"/>
    <property type="evidence" value="ECO:0007669"/>
    <property type="project" value="UniProtKB-KW"/>
</dbReference>
<feature type="active site" description="Proton acceptor" evidence="3">
    <location>
        <position position="195"/>
    </location>
</feature>
<dbReference type="EMBL" id="HBIJ01002734">
    <property type="protein sequence ID" value="CAE0361138.1"/>
    <property type="molecule type" value="Transcribed_RNA"/>
</dbReference>